<feature type="region of interest" description="Disordered" evidence="6">
    <location>
        <begin position="41"/>
        <end position="60"/>
    </location>
</feature>
<dbReference type="InterPro" id="IPR057264">
    <property type="entry name" value="Ribosomal_uL24_C"/>
</dbReference>
<dbReference type="InterPro" id="IPR008991">
    <property type="entry name" value="Translation_prot_SH3-like_sf"/>
</dbReference>
<evidence type="ECO:0000256" key="6">
    <source>
        <dbReference type="SAM" id="MobiDB-lite"/>
    </source>
</evidence>
<dbReference type="GO" id="GO:1990904">
    <property type="term" value="C:ribonucleoprotein complex"/>
    <property type="evidence" value="ECO:0007669"/>
    <property type="project" value="UniProtKB-KW"/>
</dbReference>
<dbReference type="EMBL" id="KT006996">
    <property type="protein sequence ID" value="AKQ02181.1"/>
    <property type="molecule type" value="Genomic_DNA"/>
</dbReference>
<dbReference type="Gene3D" id="2.30.30.30">
    <property type="match status" value="1"/>
</dbReference>
<dbReference type="GO" id="GO:0005840">
    <property type="term" value="C:ribosome"/>
    <property type="evidence" value="ECO:0007669"/>
    <property type="project" value="UniProtKB-KW"/>
</dbReference>
<comment type="similarity">
    <text evidence="1 5">Belongs to the universal ribosomal protein uL24 family.</text>
</comment>
<comment type="function">
    <text evidence="5">One of the proteins that surrounds the polypeptide exit tunnel on the outside of the subunit.</text>
</comment>
<evidence type="ECO:0000256" key="2">
    <source>
        <dbReference type="ARBA" id="ARBA00022980"/>
    </source>
</evidence>
<dbReference type="HAMAP" id="MF_01326_B">
    <property type="entry name" value="Ribosomal_uL24_B"/>
    <property type="match status" value="1"/>
</dbReference>
<evidence type="ECO:0000256" key="5">
    <source>
        <dbReference type="HAMAP-Rule" id="MF_01326"/>
    </source>
</evidence>
<sequence>MRLREGDKVKVIAGKDAGKESRVVRVMSKTGKVIVEGVNTAKKHQRPRGQTMQGGIIDKDMPINSSNVMIVCPDCGPTRIGHRFDTDGLKHRTCVKCGGDL</sequence>
<dbReference type="GO" id="GO:0006412">
    <property type="term" value="P:translation"/>
    <property type="evidence" value="ECO:0007669"/>
    <property type="project" value="UniProtKB-UniRule"/>
</dbReference>
<dbReference type="InterPro" id="IPR005824">
    <property type="entry name" value="KOW"/>
</dbReference>
<keyword evidence="5" id="KW-0694">RNA-binding</keyword>
<dbReference type="GO" id="GO:0003735">
    <property type="term" value="F:structural constituent of ribosome"/>
    <property type="evidence" value="ECO:0007669"/>
    <property type="project" value="InterPro"/>
</dbReference>
<dbReference type="Pfam" id="PF00467">
    <property type="entry name" value="KOW"/>
    <property type="match status" value="1"/>
</dbReference>
<proteinExistence type="inferred from homology"/>
<gene>
    <name evidence="5 8" type="primary">rplX</name>
</gene>
<keyword evidence="5" id="KW-0699">rRNA-binding</keyword>
<dbReference type="InterPro" id="IPR003256">
    <property type="entry name" value="Ribosomal_uL24"/>
</dbReference>
<evidence type="ECO:0000313" key="8">
    <source>
        <dbReference type="EMBL" id="AKQ02181.1"/>
    </source>
</evidence>
<organism evidence="8">
    <name type="scientific">uncultured actinobacterium Rifle_16ft_4_minimus_3564</name>
    <dbReference type="NCBI Taxonomy" id="1665147"/>
    <lineage>
        <taxon>Bacteria</taxon>
        <taxon>Bacillati</taxon>
        <taxon>Actinomycetota</taxon>
        <taxon>Actinomycetes</taxon>
        <taxon>marine Actinobacteria clade</taxon>
        <taxon>environmental samples</taxon>
    </lineage>
</organism>
<evidence type="ECO:0000256" key="1">
    <source>
        <dbReference type="ARBA" id="ARBA00010618"/>
    </source>
</evidence>
<dbReference type="AlphaFoldDB" id="A0A0H4T3C7"/>
<keyword evidence="3 5" id="KW-0687">Ribonucleoprotein</keyword>
<reference evidence="8" key="1">
    <citation type="journal article" date="2015" name="ISME J.">
        <title>Aquifer environment selects for microbial species cohorts in sediment and groundwater.</title>
        <authorList>
            <person name="Hug L.A."/>
            <person name="Thomas B.C."/>
            <person name="Brown C.T."/>
            <person name="Frischkorn K.R."/>
            <person name="Williams K.H."/>
            <person name="Tringe S.G."/>
            <person name="Banfield J.F."/>
        </authorList>
    </citation>
    <scope>NUCLEOTIDE SEQUENCE</scope>
</reference>
<dbReference type="InterPro" id="IPR014722">
    <property type="entry name" value="Rib_uL2_dom2"/>
</dbReference>
<dbReference type="InterPro" id="IPR041988">
    <property type="entry name" value="Ribosomal_uL24_KOW"/>
</dbReference>
<feature type="domain" description="KOW" evidence="7">
    <location>
        <begin position="2"/>
        <end position="29"/>
    </location>
</feature>
<keyword evidence="2 5" id="KW-0689">Ribosomal protein</keyword>
<evidence type="ECO:0000259" key="7">
    <source>
        <dbReference type="SMART" id="SM00739"/>
    </source>
</evidence>
<dbReference type="NCBIfam" id="TIGR01079">
    <property type="entry name" value="rplX_bact"/>
    <property type="match status" value="1"/>
</dbReference>
<dbReference type="CDD" id="cd06089">
    <property type="entry name" value="KOW_RPL26"/>
    <property type="match status" value="1"/>
</dbReference>
<comment type="subunit">
    <text evidence="5">Part of the 50S ribosomal subunit.</text>
</comment>
<dbReference type="SUPFAM" id="SSF50104">
    <property type="entry name" value="Translation proteins SH3-like domain"/>
    <property type="match status" value="1"/>
</dbReference>
<protein>
    <recommendedName>
        <fullName evidence="4 5">Large ribosomal subunit protein uL24</fullName>
    </recommendedName>
</protein>
<name>A0A0H4T3C7_9ACTN</name>
<accession>A0A0H4T3C7</accession>
<comment type="function">
    <text evidence="5">One of two assembly initiator proteins, it binds directly to the 5'-end of the 23S rRNA, where it nucleates assembly of the 50S subunit.</text>
</comment>
<evidence type="ECO:0000256" key="3">
    <source>
        <dbReference type="ARBA" id="ARBA00023274"/>
    </source>
</evidence>
<dbReference type="Pfam" id="PF17136">
    <property type="entry name" value="ribosomal_L24"/>
    <property type="match status" value="1"/>
</dbReference>
<dbReference type="SMART" id="SM00739">
    <property type="entry name" value="KOW"/>
    <property type="match status" value="1"/>
</dbReference>
<evidence type="ECO:0000256" key="4">
    <source>
        <dbReference type="ARBA" id="ARBA00035206"/>
    </source>
</evidence>
<dbReference type="PANTHER" id="PTHR12903">
    <property type="entry name" value="MITOCHONDRIAL RIBOSOMAL PROTEIN L24"/>
    <property type="match status" value="1"/>
</dbReference>
<dbReference type="GO" id="GO:0019843">
    <property type="term" value="F:rRNA binding"/>
    <property type="evidence" value="ECO:0007669"/>
    <property type="project" value="UniProtKB-UniRule"/>
</dbReference>